<dbReference type="Proteomes" id="UP001489897">
    <property type="component" value="Unassembled WGS sequence"/>
</dbReference>
<reference evidence="1 2" key="1">
    <citation type="submission" date="2024-01" db="EMBL/GenBank/DDBJ databases">
        <title>The diversity of rhizobia nodulating Mimosa spp. in eleven states of Brazil covering several biomes is determined by host plant, location, and edaphic factors.</title>
        <authorList>
            <person name="Rouws L."/>
            <person name="Barauna A."/>
            <person name="Beukes C."/>
            <person name="De Faria S.M."/>
            <person name="Gross E."/>
            <person name="Dos Reis Junior F.B."/>
            <person name="Simon M."/>
            <person name="Maluk M."/>
            <person name="Odee D.W."/>
            <person name="Kenicer G."/>
            <person name="Young J.P.W."/>
            <person name="Reis V.M."/>
            <person name="Zilli J."/>
            <person name="James E.K."/>
        </authorList>
    </citation>
    <scope>NUCLEOTIDE SEQUENCE [LARGE SCALE GENOMIC DNA]</scope>
    <source>
        <strain evidence="1 2">JPY167</strain>
    </source>
</reference>
<accession>A0ABU9S1Z8</accession>
<protein>
    <submittedName>
        <fullName evidence="1">Uncharacterized protein</fullName>
    </submittedName>
</protein>
<dbReference type="EMBL" id="JAYMRV010000013">
    <property type="protein sequence ID" value="MEM5425811.1"/>
    <property type="molecule type" value="Genomic_DNA"/>
</dbReference>
<evidence type="ECO:0000313" key="1">
    <source>
        <dbReference type="EMBL" id="MEM5425811.1"/>
    </source>
</evidence>
<dbReference type="RefSeq" id="WP_176733004.1">
    <property type="nucleotide sequence ID" value="NZ_JAYMRV010000013.1"/>
</dbReference>
<evidence type="ECO:0000313" key="2">
    <source>
        <dbReference type="Proteomes" id="UP001489897"/>
    </source>
</evidence>
<name>A0ABU9S1Z8_9BURK</name>
<comment type="caution">
    <text evidence="1">The sequence shown here is derived from an EMBL/GenBank/DDBJ whole genome shotgun (WGS) entry which is preliminary data.</text>
</comment>
<organism evidence="1 2">
    <name type="scientific">Paraburkholderia ferrariae</name>
    <dbReference type="NCBI Taxonomy" id="386056"/>
    <lineage>
        <taxon>Bacteria</taxon>
        <taxon>Pseudomonadati</taxon>
        <taxon>Pseudomonadota</taxon>
        <taxon>Betaproteobacteria</taxon>
        <taxon>Burkholderiales</taxon>
        <taxon>Burkholderiaceae</taxon>
        <taxon>Paraburkholderia</taxon>
    </lineage>
</organism>
<gene>
    <name evidence="1" type="ORF">VSR73_32735</name>
</gene>
<keyword evidence="2" id="KW-1185">Reference proteome</keyword>
<sequence>MLPWLAPGNPGALRDAGTEFRVPAAGRIAGHGYLALKPQLLDVAQTDLSQRYKCTA</sequence>
<proteinExistence type="predicted"/>